<proteinExistence type="predicted"/>
<dbReference type="KEGG" id="kst:KSMBR1_4082"/>
<evidence type="ECO:0000313" key="1">
    <source>
        <dbReference type="EMBL" id="QII11869.1"/>
    </source>
</evidence>
<evidence type="ECO:0000313" key="4">
    <source>
        <dbReference type="Proteomes" id="UP000501926"/>
    </source>
</evidence>
<organism evidence="2 3">
    <name type="scientific">Kuenenia stuttgartiensis</name>
    <dbReference type="NCBI Taxonomy" id="174633"/>
    <lineage>
        <taxon>Bacteria</taxon>
        <taxon>Pseudomonadati</taxon>
        <taxon>Planctomycetota</taxon>
        <taxon>Candidatus Brocadiia</taxon>
        <taxon>Candidatus Brocadiales</taxon>
        <taxon>Candidatus Brocadiaceae</taxon>
        <taxon>Candidatus Kuenenia</taxon>
    </lineage>
</organism>
<protein>
    <submittedName>
        <fullName evidence="2">Uncharacterized protein</fullName>
    </submittedName>
</protein>
<reference evidence="1 4" key="3">
    <citation type="submission" date="2020-02" db="EMBL/GenBank/DDBJ databases">
        <title>Newly sequenced genome of strain CSTR1 showed variability in Candidatus Kuenenia stuttgartiensis genomes.</title>
        <authorList>
            <person name="Ding C."/>
            <person name="Adrian L."/>
        </authorList>
    </citation>
    <scope>NUCLEOTIDE SEQUENCE [LARGE SCALE GENOMIC DNA]</scope>
    <source>
        <strain evidence="1 4">CSTR1</strain>
    </source>
</reference>
<name>A0A2C9CLC4_KUEST</name>
<reference evidence="2" key="2">
    <citation type="submission" date="2017-10" db="EMBL/GenBank/DDBJ databases">
        <authorList>
            <person name="Banno H."/>
            <person name="Chua N.-H."/>
        </authorList>
    </citation>
    <scope>NUCLEOTIDE SEQUENCE [LARGE SCALE GENOMIC DNA]</scope>
    <source>
        <strain evidence="2">Kuenenia_mbr1_ru-nijmegen</strain>
    </source>
</reference>
<evidence type="ECO:0000313" key="2">
    <source>
        <dbReference type="EMBL" id="SOH06554.1"/>
    </source>
</evidence>
<dbReference type="EMBL" id="LT934425">
    <property type="protein sequence ID" value="SOH06554.1"/>
    <property type="molecule type" value="Genomic_DNA"/>
</dbReference>
<dbReference type="RefSeq" id="WP_261341718.1">
    <property type="nucleotide sequence ID" value="NZ_CP049055.1"/>
</dbReference>
<dbReference type="Proteomes" id="UP000221734">
    <property type="component" value="Chromosome Kuenenia_stuttgartiensis_MBR1"/>
</dbReference>
<dbReference type="EMBL" id="CP049055">
    <property type="protein sequence ID" value="QII11869.1"/>
    <property type="molecule type" value="Genomic_DNA"/>
</dbReference>
<keyword evidence="3" id="KW-1185">Reference proteome</keyword>
<accession>A0A2C9CLC4</accession>
<dbReference type="AlphaFoldDB" id="A0A2C9CLC4"/>
<sequence length="42" mass="4681">MMLLLVIMEALIGAFLCNDSASMIGEIYGQEETIYVKRGLQD</sequence>
<dbReference type="Proteomes" id="UP000501926">
    <property type="component" value="Chromosome"/>
</dbReference>
<reference evidence="3" key="1">
    <citation type="submission" date="2017-10" db="EMBL/GenBank/DDBJ databases">
        <authorList>
            <person name="Frank J."/>
        </authorList>
    </citation>
    <scope>NUCLEOTIDE SEQUENCE [LARGE SCALE GENOMIC DNA]</scope>
</reference>
<evidence type="ECO:0000313" key="3">
    <source>
        <dbReference type="Proteomes" id="UP000221734"/>
    </source>
</evidence>
<gene>
    <name evidence="1" type="ORF">KsCSTR_24900</name>
    <name evidence="2" type="ORF">KSMBR1_4082</name>
</gene>